<dbReference type="Proteomes" id="UP000051448">
    <property type="component" value="Unassembled WGS sequence"/>
</dbReference>
<dbReference type="AlphaFoldDB" id="A0A0R1MJB4"/>
<dbReference type="STRING" id="1423759.FC92_GL001095"/>
<keyword evidence="1" id="KW-0547">Nucleotide-binding</keyword>
<comment type="caution">
    <text evidence="1">The sequence shown here is derived from an EMBL/GenBank/DDBJ whole genome shotgun (WGS) entry which is preliminary data.</text>
</comment>
<dbReference type="GO" id="GO:0004386">
    <property type="term" value="F:helicase activity"/>
    <property type="evidence" value="ECO:0007669"/>
    <property type="project" value="UniProtKB-KW"/>
</dbReference>
<keyword evidence="1" id="KW-0378">Hydrolase</keyword>
<dbReference type="GeneID" id="98309507"/>
<dbReference type="InterPro" id="IPR027417">
    <property type="entry name" value="P-loop_NTPase"/>
</dbReference>
<organism evidence="1 2">
    <name type="scientific">Liquorilactobacillus hordei DSM 19519</name>
    <dbReference type="NCBI Taxonomy" id="1423759"/>
    <lineage>
        <taxon>Bacteria</taxon>
        <taxon>Bacillati</taxon>
        <taxon>Bacillota</taxon>
        <taxon>Bacilli</taxon>
        <taxon>Lactobacillales</taxon>
        <taxon>Lactobacillaceae</taxon>
        <taxon>Liquorilactobacillus</taxon>
    </lineage>
</organism>
<proteinExistence type="predicted"/>
<dbReference type="OrthoDB" id="2498434at2"/>
<gene>
    <name evidence="1" type="ORF">FC92_GL001095</name>
</gene>
<keyword evidence="1" id="KW-0067">ATP-binding</keyword>
<dbReference type="EMBL" id="AZDX01000003">
    <property type="protein sequence ID" value="KRL08022.1"/>
    <property type="molecule type" value="Genomic_DNA"/>
</dbReference>
<name>A0A0R1MJB4_9LACO</name>
<accession>A0A0R1MJB4</accession>
<reference evidence="1 2" key="1">
    <citation type="journal article" date="2015" name="Genome Announc.">
        <title>Expanding the biotechnology potential of lactobacilli through comparative genomics of 213 strains and associated genera.</title>
        <authorList>
            <person name="Sun Z."/>
            <person name="Harris H.M."/>
            <person name="McCann A."/>
            <person name="Guo C."/>
            <person name="Argimon S."/>
            <person name="Zhang W."/>
            <person name="Yang X."/>
            <person name="Jeffery I.B."/>
            <person name="Cooney J.C."/>
            <person name="Kagawa T.F."/>
            <person name="Liu W."/>
            <person name="Song Y."/>
            <person name="Salvetti E."/>
            <person name="Wrobel A."/>
            <person name="Rasinkangas P."/>
            <person name="Parkhill J."/>
            <person name="Rea M.C."/>
            <person name="O'Sullivan O."/>
            <person name="Ritari J."/>
            <person name="Douillard F.P."/>
            <person name="Paul Ross R."/>
            <person name="Yang R."/>
            <person name="Briner A.E."/>
            <person name="Felis G.E."/>
            <person name="de Vos W.M."/>
            <person name="Barrangou R."/>
            <person name="Klaenhammer T.R."/>
            <person name="Caufield P.W."/>
            <person name="Cui Y."/>
            <person name="Zhang H."/>
            <person name="O'Toole P.W."/>
        </authorList>
    </citation>
    <scope>NUCLEOTIDE SEQUENCE [LARGE SCALE GENOMIC DNA]</scope>
    <source>
        <strain evidence="1 2">DSM 19519</strain>
    </source>
</reference>
<keyword evidence="1" id="KW-0347">Helicase</keyword>
<keyword evidence="2" id="KW-1185">Reference proteome</keyword>
<evidence type="ECO:0000313" key="1">
    <source>
        <dbReference type="EMBL" id="KRL08022.1"/>
    </source>
</evidence>
<dbReference type="SUPFAM" id="SSF52540">
    <property type="entry name" value="P-loop containing nucleoside triphosphate hydrolases"/>
    <property type="match status" value="1"/>
</dbReference>
<dbReference type="RefSeq" id="WP_057868809.1">
    <property type="nucleotide sequence ID" value="NZ_AZDX01000003.1"/>
</dbReference>
<dbReference type="Gene3D" id="3.40.50.300">
    <property type="entry name" value="P-loop containing nucleotide triphosphate hydrolases"/>
    <property type="match status" value="1"/>
</dbReference>
<protein>
    <submittedName>
        <fullName evidence="1">Replicative DNA helicase</fullName>
    </submittedName>
</protein>
<sequence>MPVKEKDNKVVKSEFYKEVKGHKRVAESQFILSLYKNPDLFFEYDIDPSDISDISWRFYYGVLKDLMTTKKLKVVDMIAVEEYVQSKSDKLQEFYNENGGYETIATGSRIIEDGNVDVFYSEIQRYKVILKLLDMGYPIQENWNKYAKMNLDELSDYLEGQLNSAFLDADFGEDKVVDILTGIEDMVKRADSGIDRGLPLTSQLMNGIQNGMSLGNITMLAANSGVGKTFLTLNQLLPTHVDLEERLMIIANEEDRAKWQREIITWQINNLQKDGNFEKERFSQGKFSKEEKTQIAKAVKWLRDKMSDGLIQFVNLNDFSMNKTIKLIKKYSTGLGIKYFIVDTLKSDNDVGSKISDNSWLQLQQNMVKLYNAIKPTNRNCHVWVTYQMSKNPKGKYLSQNDLGISKNVADVVSSLLLIRLLSETEKGEGAGSLKVKNEDGRTVALNEDEDYFVVFWDKNRQGSTSEQAVLKVDRGRNKVKDIGKVRISPEYS</sequence>
<dbReference type="PATRIC" id="fig|1423759.3.peg.1160"/>
<evidence type="ECO:0000313" key="2">
    <source>
        <dbReference type="Proteomes" id="UP000051448"/>
    </source>
</evidence>